<evidence type="ECO:0000313" key="3">
    <source>
        <dbReference type="Proteomes" id="UP000317940"/>
    </source>
</evidence>
<proteinExistence type="predicted"/>
<gene>
    <name evidence="2" type="ORF">FHX73_15216</name>
</gene>
<evidence type="ECO:0000313" key="2">
    <source>
        <dbReference type="EMBL" id="TWF73603.1"/>
    </source>
</evidence>
<sequence length="54" mass="5955">MVNPPTEPAVPTTEVAGDTEPWTSTGPLRLRCLLPLRPDAALTVHQHEPENDPW</sequence>
<feature type="region of interest" description="Disordered" evidence="1">
    <location>
        <begin position="1"/>
        <end position="26"/>
    </location>
</feature>
<accession>A0A561SFF0</accession>
<reference evidence="2 3" key="1">
    <citation type="submission" date="2019-06" db="EMBL/GenBank/DDBJ databases">
        <title>Sequencing the genomes of 1000 actinobacteria strains.</title>
        <authorList>
            <person name="Klenk H.-P."/>
        </authorList>
    </citation>
    <scope>NUCLEOTIDE SEQUENCE [LARGE SCALE GENOMIC DNA]</scope>
    <source>
        <strain evidence="2 3">DSM 44826</strain>
    </source>
</reference>
<protein>
    <submittedName>
        <fullName evidence="2">Uncharacterized protein</fullName>
    </submittedName>
</protein>
<keyword evidence="3" id="KW-1185">Reference proteome</keyword>
<dbReference type="EMBL" id="VIWT01000005">
    <property type="protein sequence ID" value="TWF73603.1"/>
    <property type="molecule type" value="Genomic_DNA"/>
</dbReference>
<comment type="caution">
    <text evidence="2">The sequence shown here is derived from an EMBL/GenBank/DDBJ whole genome shotgun (WGS) entry which is preliminary data.</text>
</comment>
<name>A0A561SFF0_9ACTN</name>
<organism evidence="2 3">
    <name type="scientific">Kitasatospora viridis</name>
    <dbReference type="NCBI Taxonomy" id="281105"/>
    <lineage>
        <taxon>Bacteria</taxon>
        <taxon>Bacillati</taxon>
        <taxon>Actinomycetota</taxon>
        <taxon>Actinomycetes</taxon>
        <taxon>Kitasatosporales</taxon>
        <taxon>Streptomycetaceae</taxon>
        <taxon>Kitasatospora</taxon>
    </lineage>
</organism>
<dbReference type="AlphaFoldDB" id="A0A561SFF0"/>
<dbReference type="RefSeq" id="WP_170305261.1">
    <property type="nucleotide sequence ID" value="NZ_BAAAMZ010000001.1"/>
</dbReference>
<dbReference type="Proteomes" id="UP000317940">
    <property type="component" value="Unassembled WGS sequence"/>
</dbReference>
<evidence type="ECO:0000256" key="1">
    <source>
        <dbReference type="SAM" id="MobiDB-lite"/>
    </source>
</evidence>